<dbReference type="Pfam" id="PF20233">
    <property type="entry name" value="DUF6590"/>
    <property type="match status" value="1"/>
</dbReference>
<dbReference type="AlphaFoldDB" id="A0AA38XEI4"/>
<dbReference type="InterPro" id="IPR046497">
    <property type="entry name" value="DUF6590"/>
</dbReference>
<accession>A0AA38XEI4</accession>
<evidence type="ECO:0000313" key="3">
    <source>
        <dbReference type="Proteomes" id="UP001172673"/>
    </source>
</evidence>
<evidence type="ECO:0000259" key="1">
    <source>
        <dbReference type="Pfam" id="PF20233"/>
    </source>
</evidence>
<dbReference type="Proteomes" id="UP001172673">
    <property type="component" value="Unassembled WGS sequence"/>
</dbReference>
<name>A0AA38XEI4_9EURO</name>
<comment type="caution">
    <text evidence="2">The sequence shown here is derived from an EMBL/GenBank/DDBJ whole genome shotgun (WGS) entry which is preliminary data.</text>
</comment>
<sequence>MSTGRESQSGIDWDGHRIKLAKASNAKVCEQGSSSRQGAYSDLVLSLTSRYQVQHILSDLGLNRATRGRSAQPGLGDVVVDHRAEVVGHSLLPEGQLDHSANVNAITNQPERAEVTLYQPGRYGTEHGATYSIVCDEEDLFTDLNMPPDPSLTHATSMAAKAQLVDEAVSRTAIRFQQGLIIATIEPKQKPECQSQSAQLGTNNQNYVRLWLVVYTLPDCCFCVRIRTYQGHGIKHLKVDRTIQALHEDETARREQIAAIDKDIKAHVVVYPAEEREPYRDPEEPFMCKEPLAVILKHGLDHEIVDRMSRACFTRLYRFRYDDGPQVAVVGHLEKPSVPFMVRYAEQLVGEYVE</sequence>
<keyword evidence="3" id="KW-1185">Reference proteome</keyword>
<organism evidence="2 3">
    <name type="scientific">Cladophialophora chaetospira</name>
    <dbReference type="NCBI Taxonomy" id="386627"/>
    <lineage>
        <taxon>Eukaryota</taxon>
        <taxon>Fungi</taxon>
        <taxon>Dikarya</taxon>
        <taxon>Ascomycota</taxon>
        <taxon>Pezizomycotina</taxon>
        <taxon>Eurotiomycetes</taxon>
        <taxon>Chaetothyriomycetidae</taxon>
        <taxon>Chaetothyriales</taxon>
        <taxon>Herpotrichiellaceae</taxon>
        <taxon>Cladophialophora</taxon>
    </lineage>
</organism>
<gene>
    <name evidence="2" type="ORF">H2200_004771</name>
</gene>
<protein>
    <recommendedName>
        <fullName evidence="1">DUF6590 domain-containing protein</fullName>
    </recommendedName>
</protein>
<dbReference type="EMBL" id="JAPDRK010000006">
    <property type="protein sequence ID" value="KAJ9611587.1"/>
    <property type="molecule type" value="Genomic_DNA"/>
</dbReference>
<reference evidence="2" key="1">
    <citation type="submission" date="2022-10" db="EMBL/GenBank/DDBJ databases">
        <title>Culturing micro-colonial fungi from biological soil crusts in the Mojave desert and describing Neophaeococcomyces mojavensis, and introducing the new genera and species Taxawa tesnikishii.</title>
        <authorList>
            <person name="Kurbessoian T."/>
            <person name="Stajich J.E."/>
        </authorList>
    </citation>
    <scope>NUCLEOTIDE SEQUENCE</scope>
    <source>
        <strain evidence="2">TK_41</strain>
    </source>
</reference>
<feature type="domain" description="DUF6590" evidence="1">
    <location>
        <begin position="176"/>
        <end position="339"/>
    </location>
</feature>
<proteinExistence type="predicted"/>
<evidence type="ECO:0000313" key="2">
    <source>
        <dbReference type="EMBL" id="KAJ9611587.1"/>
    </source>
</evidence>